<dbReference type="Pfam" id="PF02826">
    <property type="entry name" value="2-Hacid_dh_C"/>
    <property type="match status" value="1"/>
</dbReference>
<feature type="domain" description="D-isomer specific 2-hydroxyacid dehydrogenase NAD-binding" evidence="6">
    <location>
        <begin position="107"/>
        <end position="286"/>
    </location>
</feature>
<organism evidence="7 8">
    <name type="scientific">Ignatzschineria indica</name>
    <dbReference type="NCBI Taxonomy" id="472583"/>
    <lineage>
        <taxon>Bacteria</taxon>
        <taxon>Pseudomonadati</taxon>
        <taxon>Pseudomonadota</taxon>
        <taxon>Gammaproteobacteria</taxon>
        <taxon>Cardiobacteriales</taxon>
        <taxon>Ignatzschineriaceae</taxon>
        <taxon>Ignatzschineria</taxon>
    </lineage>
</organism>
<feature type="domain" description="D-isomer specific 2-hydroxyacid dehydrogenase catalytic" evidence="5">
    <location>
        <begin position="29"/>
        <end position="314"/>
    </location>
</feature>
<dbReference type="PANTHER" id="PTHR43761">
    <property type="entry name" value="D-ISOMER SPECIFIC 2-HYDROXYACID DEHYDROGENASE FAMILY PROTEIN (AFU_ORTHOLOGUE AFUA_1G13630)"/>
    <property type="match status" value="1"/>
</dbReference>
<dbReference type="GO" id="GO:0051287">
    <property type="term" value="F:NAD binding"/>
    <property type="evidence" value="ECO:0007669"/>
    <property type="project" value="InterPro"/>
</dbReference>
<dbReference type="InterPro" id="IPR006140">
    <property type="entry name" value="D-isomer_DH_NAD-bd"/>
</dbReference>
<evidence type="ECO:0000313" key="7">
    <source>
        <dbReference type="EMBL" id="PWD82205.1"/>
    </source>
</evidence>
<dbReference type="SUPFAM" id="SSF52283">
    <property type="entry name" value="Formate/glycerate dehydrogenase catalytic domain-like"/>
    <property type="match status" value="1"/>
</dbReference>
<reference evidence="7 8" key="1">
    <citation type="journal article" date="2018" name="Genome Announc.">
        <title>Ignatzschineria cameli sp. nov., isolated from necrotic foot tissue of dromedaries (Camelus dromedarius) and associated maggots (Wohlfahrtia species) in Dubai.</title>
        <authorList>
            <person name="Tsang C.C."/>
            <person name="Tang J.Y."/>
            <person name="Fong J.Y."/>
            <person name="Kinne J."/>
            <person name="Lee H.H."/>
            <person name="Joseph M."/>
            <person name="Jose S."/>
            <person name="Schuster R.K."/>
            <person name="Tang Y."/>
            <person name="Sivakumar S."/>
            <person name="Chen J.H."/>
            <person name="Teng J.L."/>
            <person name="Lau S.K."/>
            <person name="Wernery U."/>
            <person name="Woo P.C."/>
        </authorList>
    </citation>
    <scope>NUCLEOTIDE SEQUENCE [LARGE SCALE GENOMIC DNA]</scope>
    <source>
        <strain evidence="7 8">KCTC 22643</strain>
    </source>
</reference>
<comment type="caution">
    <text evidence="7">The sequence shown here is derived from an EMBL/GenBank/DDBJ whole genome shotgun (WGS) entry which is preliminary data.</text>
</comment>
<keyword evidence="2 4" id="KW-0560">Oxidoreductase</keyword>
<keyword evidence="8" id="KW-1185">Reference proteome</keyword>
<dbReference type="Proteomes" id="UP000244948">
    <property type="component" value="Unassembled WGS sequence"/>
</dbReference>
<evidence type="ECO:0000256" key="4">
    <source>
        <dbReference type="RuleBase" id="RU003719"/>
    </source>
</evidence>
<proteinExistence type="inferred from homology"/>
<dbReference type="SUPFAM" id="SSF51735">
    <property type="entry name" value="NAD(P)-binding Rossmann-fold domains"/>
    <property type="match status" value="1"/>
</dbReference>
<accession>A0A2U2AHS0</accession>
<evidence type="ECO:0000313" key="8">
    <source>
        <dbReference type="Proteomes" id="UP000244948"/>
    </source>
</evidence>
<dbReference type="InterPro" id="IPR036291">
    <property type="entry name" value="NAD(P)-bd_dom_sf"/>
</dbReference>
<evidence type="ECO:0008006" key="9">
    <source>
        <dbReference type="Google" id="ProtNLM"/>
    </source>
</evidence>
<gene>
    <name evidence="7" type="ORF">DC082_10335</name>
</gene>
<evidence type="ECO:0000256" key="2">
    <source>
        <dbReference type="ARBA" id="ARBA00023002"/>
    </source>
</evidence>
<protein>
    <recommendedName>
        <fullName evidence="9">Glycerate dehydrogenase</fullName>
    </recommendedName>
</protein>
<dbReference type="EMBL" id="QEWR01000009">
    <property type="protein sequence ID" value="PWD82205.1"/>
    <property type="molecule type" value="Genomic_DNA"/>
</dbReference>
<dbReference type="InterPro" id="IPR006139">
    <property type="entry name" value="D-isomer_2_OHA_DH_cat_dom"/>
</dbReference>
<evidence type="ECO:0000256" key="3">
    <source>
        <dbReference type="ARBA" id="ARBA00023027"/>
    </source>
</evidence>
<sequence length="317" mass="34265">MDRKKIVFLDHGTMSRFDLSFNFPYELIEIDNCPKEQVAQALAGCEIAITNKVPIDRAAMEANPQLKLIAVAATGFNMIDIAAARELGITVSNVAGYSQTAVAEHAFMMMISLVHRLPLYEARVRAGEWQKSPFFSIFGAPIYELKGKTLGIFGRGSIGSQFAKYAECFGMKVLYSERKDASTIRPGYESFSDVLEKSDVCSIHAPLTPETENLISAKEIAKMKRGVIILNVSRGGLVNEADLAAGLRSGQVGGAGIDVLTSEPPKPDNPLLADDLGNLILTPHTAYASEEALAKLVVILQDNINQFVAGAPMNVVS</sequence>
<evidence type="ECO:0000259" key="5">
    <source>
        <dbReference type="Pfam" id="PF00389"/>
    </source>
</evidence>
<dbReference type="RefSeq" id="WP_109236897.1">
    <property type="nucleotide sequence ID" value="NZ_BMXZ01000008.1"/>
</dbReference>
<dbReference type="Gene3D" id="3.40.50.720">
    <property type="entry name" value="NAD(P)-binding Rossmann-like Domain"/>
    <property type="match status" value="2"/>
</dbReference>
<keyword evidence="3" id="KW-0520">NAD</keyword>
<evidence type="ECO:0000259" key="6">
    <source>
        <dbReference type="Pfam" id="PF02826"/>
    </source>
</evidence>
<dbReference type="PROSITE" id="PS00671">
    <property type="entry name" value="D_2_HYDROXYACID_DH_3"/>
    <property type="match status" value="1"/>
</dbReference>
<dbReference type="CDD" id="cd12162">
    <property type="entry name" value="2-Hacid_dh_4"/>
    <property type="match status" value="1"/>
</dbReference>
<comment type="similarity">
    <text evidence="1 4">Belongs to the D-isomer specific 2-hydroxyacid dehydrogenase family.</text>
</comment>
<dbReference type="InterPro" id="IPR050418">
    <property type="entry name" value="D-iso_2-hydroxyacid_DH_PdxB"/>
</dbReference>
<dbReference type="InterPro" id="IPR029753">
    <property type="entry name" value="D-isomer_DH_CS"/>
</dbReference>
<dbReference type="AlphaFoldDB" id="A0A2U2AHS0"/>
<evidence type="ECO:0000256" key="1">
    <source>
        <dbReference type="ARBA" id="ARBA00005854"/>
    </source>
</evidence>
<dbReference type="GO" id="GO:0016616">
    <property type="term" value="F:oxidoreductase activity, acting on the CH-OH group of donors, NAD or NADP as acceptor"/>
    <property type="evidence" value="ECO:0007669"/>
    <property type="project" value="InterPro"/>
</dbReference>
<dbReference type="PANTHER" id="PTHR43761:SF1">
    <property type="entry name" value="D-ISOMER SPECIFIC 2-HYDROXYACID DEHYDROGENASE CATALYTIC DOMAIN-CONTAINING PROTEIN-RELATED"/>
    <property type="match status" value="1"/>
</dbReference>
<dbReference type="Pfam" id="PF00389">
    <property type="entry name" value="2-Hacid_dh"/>
    <property type="match status" value="1"/>
</dbReference>
<name>A0A2U2AHS0_9GAMM</name>